<evidence type="ECO:0000256" key="1">
    <source>
        <dbReference type="ARBA" id="ARBA00006068"/>
    </source>
</evidence>
<comment type="caution">
    <text evidence="4">The sequence shown here is derived from an EMBL/GenBank/DDBJ whole genome shotgun (WGS) entry which is preliminary data.</text>
</comment>
<dbReference type="Gene3D" id="3.40.630.190">
    <property type="entry name" value="LCP protein"/>
    <property type="match status" value="1"/>
</dbReference>
<accession>C0EB18</accession>
<dbReference type="PANTHER" id="PTHR33392:SF6">
    <property type="entry name" value="POLYISOPRENYL-TEICHOIC ACID--PEPTIDOGLYCAN TEICHOIC ACID TRANSFERASE TAGU"/>
    <property type="match status" value="1"/>
</dbReference>
<reference evidence="4 5" key="1">
    <citation type="submission" date="2009-01" db="EMBL/GenBank/DDBJ databases">
        <authorList>
            <person name="Fulton L."/>
            <person name="Clifton S."/>
            <person name="Fulton B."/>
            <person name="Xu J."/>
            <person name="Minx P."/>
            <person name="Pepin K.H."/>
            <person name="Johnson M."/>
            <person name="Bhonagiri V."/>
            <person name="Nash W.E."/>
            <person name="Mardis E.R."/>
            <person name="Wilson R.K."/>
        </authorList>
    </citation>
    <scope>NUCLEOTIDE SEQUENCE [LARGE SCALE GENOMIC DNA]</scope>
    <source>
        <strain evidence="4 5">DSM 5476</strain>
    </source>
</reference>
<dbReference type="NCBIfam" id="TIGR00350">
    <property type="entry name" value="lytR_cpsA_psr"/>
    <property type="match status" value="1"/>
</dbReference>
<feature type="domain" description="Cell envelope-related transcriptional attenuator" evidence="3">
    <location>
        <begin position="85"/>
        <end position="248"/>
    </location>
</feature>
<name>C0EB18_9FIRM</name>
<dbReference type="eggNOG" id="COG1316">
    <property type="taxonomic scope" value="Bacteria"/>
</dbReference>
<dbReference type="InterPro" id="IPR050922">
    <property type="entry name" value="LytR/CpsA/Psr_CW_biosynth"/>
</dbReference>
<dbReference type="PANTHER" id="PTHR33392">
    <property type="entry name" value="POLYISOPRENYL-TEICHOIC ACID--PEPTIDOGLYCAN TEICHOIC ACID TRANSFERASE TAGU"/>
    <property type="match status" value="1"/>
</dbReference>
<dbReference type="STRING" id="537013.CLOSTMETH_01034"/>
<dbReference type="Proteomes" id="UP000003340">
    <property type="component" value="Unassembled WGS sequence"/>
</dbReference>
<evidence type="ECO:0000313" key="4">
    <source>
        <dbReference type="EMBL" id="EEG31331.1"/>
    </source>
</evidence>
<dbReference type="InterPro" id="IPR004474">
    <property type="entry name" value="LytR_CpsA_psr"/>
</dbReference>
<reference evidence="4 5" key="2">
    <citation type="submission" date="2009-02" db="EMBL/GenBank/DDBJ databases">
        <title>Draft genome sequence of Clostridium methylpentosum (DSM 5476).</title>
        <authorList>
            <person name="Sudarsanam P."/>
            <person name="Ley R."/>
            <person name="Guruge J."/>
            <person name="Turnbaugh P.J."/>
            <person name="Mahowald M."/>
            <person name="Liep D."/>
            <person name="Gordon J."/>
        </authorList>
    </citation>
    <scope>NUCLEOTIDE SEQUENCE [LARGE SCALE GENOMIC DNA]</scope>
    <source>
        <strain evidence="4 5">DSM 5476</strain>
    </source>
</reference>
<feature type="region of interest" description="Disordered" evidence="2">
    <location>
        <begin position="340"/>
        <end position="448"/>
    </location>
</feature>
<comment type="similarity">
    <text evidence="1">Belongs to the LytR/CpsA/Psr (LCP) family.</text>
</comment>
<feature type="compositionally biased region" description="Low complexity" evidence="2">
    <location>
        <begin position="356"/>
        <end position="365"/>
    </location>
</feature>
<dbReference type="Pfam" id="PF03816">
    <property type="entry name" value="LytR_cpsA_psr"/>
    <property type="match status" value="1"/>
</dbReference>
<evidence type="ECO:0000313" key="5">
    <source>
        <dbReference type="Proteomes" id="UP000003340"/>
    </source>
</evidence>
<sequence length="448" mass="49171">MILKSLSRKKKIVIGVVVALVALLGAGAAYAISIFGSFHPVEFVHTDSDLGISSGNEPLDDSSKEITNIALFGVDSRDKDSFKGNSDSVMVISVDKLHNKIKLTSIMRDSIVEVDGYGDRKLTDVYGLGGPKLAIRTINENFGLNIRDYATVNFANMAEIVDAVGGVEIYVTEEERVNANASIGEQIKELGLSKDTPGINQAGLQTLNGIQAVGYARIRYVDNPNGSYGDYGRTDRQREVMEQMFNKALKMDFWEYPEFIRKMIPLVETSLTYDKIFDMAKIMTRNVTFSQTRVPLVEYTLDADYYMNGQSCVYYNLSYASQVLRAYIYDDVEPEQYVEENVPPTTGHRVQKSEKYSSSNSGRSSYNDDDDDDNTNTTSSYRAPSSSSKSSNNGGTTSSSGNTSQSPPNHTSSIDPPNEPTEPEDPPESSTPPESGSNGNEDGSEATE</sequence>
<proteinExistence type="inferred from homology"/>
<protein>
    <submittedName>
        <fullName evidence="4">Cell envelope-like function transcriptional attenuator common domain protein</fullName>
    </submittedName>
</protein>
<evidence type="ECO:0000259" key="3">
    <source>
        <dbReference type="Pfam" id="PF03816"/>
    </source>
</evidence>
<keyword evidence="5" id="KW-1185">Reference proteome</keyword>
<dbReference type="EMBL" id="ACEC01000039">
    <property type="protein sequence ID" value="EEG31331.1"/>
    <property type="molecule type" value="Genomic_DNA"/>
</dbReference>
<feature type="compositionally biased region" description="Low complexity" evidence="2">
    <location>
        <begin position="375"/>
        <end position="409"/>
    </location>
</feature>
<evidence type="ECO:0000256" key="2">
    <source>
        <dbReference type="SAM" id="MobiDB-lite"/>
    </source>
</evidence>
<dbReference type="AlphaFoldDB" id="C0EB18"/>
<gene>
    <name evidence="4" type="ORF">CLOSTMETH_01034</name>
</gene>
<organism evidence="4 5">
    <name type="scientific">[Clostridium] methylpentosum DSM 5476</name>
    <dbReference type="NCBI Taxonomy" id="537013"/>
    <lineage>
        <taxon>Bacteria</taxon>
        <taxon>Bacillati</taxon>
        <taxon>Bacillota</taxon>
        <taxon>Clostridia</taxon>
        <taxon>Eubacteriales</taxon>
        <taxon>Oscillospiraceae</taxon>
        <taxon>Oscillospiraceae incertae sedis</taxon>
    </lineage>
</organism>
<dbReference type="HOGENOM" id="CLU_016455_1_3_9"/>